<sequence length="91" mass="9841">MDMVSDRPGIKSCSFRIPGHKVVTIPVVNGFAMKVTRFGRITRAARFLIPNFGATKVADETSITLNGDGNRKAVIFQGVGYTSYTIVGATF</sequence>
<comment type="caution">
    <text evidence="1">The sequence shown here is derived from an EMBL/GenBank/DDBJ whole genome shotgun (WGS) entry which is preliminary data.</text>
</comment>
<evidence type="ECO:0000313" key="1">
    <source>
        <dbReference type="EMBL" id="KAK2979659.1"/>
    </source>
</evidence>
<proteinExistence type="predicted"/>
<protein>
    <submittedName>
        <fullName evidence="1">Uncharacterized protein</fullName>
    </submittedName>
</protein>
<evidence type="ECO:0000313" key="2">
    <source>
        <dbReference type="Proteomes" id="UP001187471"/>
    </source>
</evidence>
<reference evidence="1" key="1">
    <citation type="submission" date="2022-12" db="EMBL/GenBank/DDBJ databases">
        <title>Draft genome assemblies for two species of Escallonia (Escalloniales).</title>
        <authorList>
            <person name="Chanderbali A."/>
            <person name="Dervinis C."/>
            <person name="Anghel I."/>
            <person name="Soltis D."/>
            <person name="Soltis P."/>
            <person name="Zapata F."/>
        </authorList>
    </citation>
    <scope>NUCLEOTIDE SEQUENCE</scope>
    <source>
        <strain evidence="1">UCBG92.1500</strain>
        <tissue evidence="1">Leaf</tissue>
    </source>
</reference>
<name>A0AA88R7E3_9ASTE</name>
<dbReference type="EMBL" id="JAVXUO010001731">
    <property type="protein sequence ID" value="KAK2979659.1"/>
    <property type="molecule type" value="Genomic_DNA"/>
</dbReference>
<dbReference type="AlphaFoldDB" id="A0AA88R7E3"/>
<accession>A0AA88R7E3</accession>
<dbReference type="Proteomes" id="UP001187471">
    <property type="component" value="Unassembled WGS sequence"/>
</dbReference>
<organism evidence="1 2">
    <name type="scientific">Escallonia rubra</name>
    <dbReference type="NCBI Taxonomy" id="112253"/>
    <lineage>
        <taxon>Eukaryota</taxon>
        <taxon>Viridiplantae</taxon>
        <taxon>Streptophyta</taxon>
        <taxon>Embryophyta</taxon>
        <taxon>Tracheophyta</taxon>
        <taxon>Spermatophyta</taxon>
        <taxon>Magnoliopsida</taxon>
        <taxon>eudicotyledons</taxon>
        <taxon>Gunneridae</taxon>
        <taxon>Pentapetalae</taxon>
        <taxon>asterids</taxon>
        <taxon>campanulids</taxon>
        <taxon>Escalloniales</taxon>
        <taxon>Escalloniaceae</taxon>
        <taxon>Escallonia</taxon>
    </lineage>
</organism>
<gene>
    <name evidence="1" type="ORF">RJ640_007321</name>
</gene>
<keyword evidence="2" id="KW-1185">Reference proteome</keyword>